<keyword evidence="4" id="KW-1185">Reference proteome</keyword>
<feature type="transmembrane region" description="Helical" evidence="2">
    <location>
        <begin position="434"/>
        <end position="456"/>
    </location>
</feature>
<dbReference type="PANTHER" id="PTHR12625:SF0">
    <property type="entry name" value="PROTEIN LILIPOD"/>
    <property type="match status" value="1"/>
</dbReference>
<dbReference type="AlphaFoldDB" id="A0AA88YRX2"/>
<reference evidence="3" key="1">
    <citation type="submission" date="2019-08" db="EMBL/GenBank/DDBJ databases">
        <title>The improved chromosome-level genome for the pearl oyster Pinctada fucata martensii using PacBio sequencing and Hi-C.</title>
        <authorList>
            <person name="Zheng Z."/>
        </authorList>
    </citation>
    <scope>NUCLEOTIDE SEQUENCE</scope>
    <source>
        <strain evidence="3">ZZ-2019</strain>
        <tissue evidence="3">Adductor muscle</tissue>
    </source>
</reference>
<protein>
    <submittedName>
        <fullName evidence="3">Uncharacterized protein</fullName>
    </submittedName>
</protein>
<keyword evidence="2" id="KW-1133">Transmembrane helix</keyword>
<keyword evidence="2" id="KW-0812">Transmembrane</keyword>
<dbReference type="PANTHER" id="PTHR12625">
    <property type="entry name" value="LIPOCALIN-1 INTERACTING MEMBRANE RECEPTOR LIMR"/>
    <property type="match status" value="1"/>
</dbReference>
<evidence type="ECO:0000256" key="1">
    <source>
        <dbReference type="ARBA" id="ARBA00010487"/>
    </source>
</evidence>
<evidence type="ECO:0000256" key="2">
    <source>
        <dbReference type="SAM" id="Phobius"/>
    </source>
</evidence>
<feature type="transmembrane region" description="Helical" evidence="2">
    <location>
        <begin position="62"/>
        <end position="87"/>
    </location>
</feature>
<feature type="transmembrane region" description="Helical" evidence="2">
    <location>
        <begin position="347"/>
        <end position="377"/>
    </location>
</feature>
<feature type="transmembrane region" description="Helical" evidence="2">
    <location>
        <begin position="21"/>
        <end position="42"/>
    </location>
</feature>
<dbReference type="EMBL" id="VSWD01000003">
    <property type="protein sequence ID" value="KAK3105671.1"/>
    <property type="molecule type" value="Genomic_DNA"/>
</dbReference>
<dbReference type="GO" id="GO:0004888">
    <property type="term" value="F:transmembrane signaling receptor activity"/>
    <property type="evidence" value="ECO:0007669"/>
    <property type="project" value="TreeGrafter"/>
</dbReference>
<comment type="similarity">
    <text evidence="1">Belongs to the LIMR family.</text>
</comment>
<feature type="transmembrane region" description="Helical" evidence="2">
    <location>
        <begin position="195"/>
        <end position="220"/>
    </location>
</feature>
<feature type="transmembrane region" description="Helical" evidence="2">
    <location>
        <begin position="154"/>
        <end position="175"/>
    </location>
</feature>
<proteinExistence type="inferred from homology"/>
<feature type="transmembrane region" description="Helical" evidence="2">
    <location>
        <begin position="107"/>
        <end position="133"/>
    </location>
</feature>
<dbReference type="Pfam" id="PF04791">
    <property type="entry name" value="LMBR1"/>
    <property type="match status" value="1"/>
</dbReference>
<dbReference type="InterPro" id="IPR006876">
    <property type="entry name" value="LMBR1-like_membr_prot"/>
</dbReference>
<evidence type="ECO:0000313" key="3">
    <source>
        <dbReference type="EMBL" id="KAK3105671.1"/>
    </source>
</evidence>
<sequence>MSEDVDVDIREQVFHNAVREYIIFLLLFILLYLCSYVTVCHYKKKSDDEIYSGDEDAIVYRIALWLCTFTLSVSAGAILLLPISIISNEVLLLYPKSYYVKWLNSSLIIALWNNIFLVSNLALFIFMPFAYLFTESEGFVGSKKGVWARVYETLIVLFLMAMFVFGLAWVASAIFDDDTHSKQTLFDIWTFYLPYLYSCVSFLGVIVLMLCTPNGFAHMFTVMGQLIKKPNFLSQNEEDEWLTVQLKGESLRRRINNKHMVSQPIANGQYSLEELNKMLKENQETKEDLEKRRKVSPWRRNCVYPLVMLLLLFLTVLCVLMVAHNFFELLVGIKALPVGAKETVLGIASLSALGSIGAVLEIVLILYVMMASVVGFYSLSIFHGLKPIPQDTSMVKVIGNCIVLLILSSALPVMSRTLGLTNFDLIGNFGSMDWLGNFYIIMLCNIIFAGLTILCLTTKFTATVRSEIYERLATAFQNWISGLRSRDSRSYSLNISTTMNGGLKED</sequence>
<dbReference type="GO" id="GO:0007165">
    <property type="term" value="P:signal transduction"/>
    <property type="evidence" value="ECO:0007669"/>
    <property type="project" value="TreeGrafter"/>
</dbReference>
<name>A0AA88YRX2_PINIB</name>
<gene>
    <name evidence="3" type="ORF">FSP39_003026</name>
</gene>
<evidence type="ECO:0000313" key="4">
    <source>
        <dbReference type="Proteomes" id="UP001186944"/>
    </source>
</evidence>
<accession>A0AA88YRX2</accession>
<feature type="transmembrane region" description="Helical" evidence="2">
    <location>
        <begin position="397"/>
        <end position="414"/>
    </location>
</feature>
<organism evidence="3 4">
    <name type="scientific">Pinctada imbricata</name>
    <name type="common">Atlantic pearl-oyster</name>
    <name type="synonym">Pinctada martensii</name>
    <dbReference type="NCBI Taxonomy" id="66713"/>
    <lineage>
        <taxon>Eukaryota</taxon>
        <taxon>Metazoa</taxon>
        <taxon>Spiralia</taxon>
        <taxon>Lophotrochozoa</taxon>
        <taxon>Mollusca</taxon>
        <taxon>Bivalvia</taxon>
        <taxon>Autobranchia</taxon>
        <taxon>Pteriomorphia</taxon>
        <taxon>Pterioida</taxon>
        <taxon>Pterioidea</taxon>
        <taxon>Pteriidae</taxon>
        <taxon>Pinctada</taxon>
    </lineage>
</organism>
<feature type="transmembrane region" description="Helical" evidence="2">
    <location>
        <begin position="302"/>
        <end position="327"/>
    </location>
</feature>
<dbReference type="PRINTS" id="PR01692">
    <property type="entry name" value="LIPOCALINIMR"/>
</dbReference>
<comment type="caution">
    <text evidence="3">The sequence shown here is derived from an EMBL/GenBank/DDBJ whole genome shotgun (WGS) entry which is preliminary data.</text>
</comment>
<dbReference type="Proteomes" id="UP001186944">
    <property type="component" value="Unassembled WGS sequence"/>
</dbReference>
<keyword evidence="2" id="KW-0472">Membrane</keyword>
<dbReference type="GO" id="GO:0005886">
    <property type="term" value="C:plasma membrane"/>
    <property type="evidence" value="ECO:0007669"/>
    <property type="project" value="TreeGrafter"/>
</dbReference>
<dbReference type="InterPro" id="IPR008075">
    <property type="entry name" value="LIMR"/>
</dbReference>